<dbReference type="PANTHER" id="PTHR18901:SF38">
    <property type="entry name" value="PSEUDOURIDINE-5'-PHOSPHATASE"/>
    <property type="match status" value="1"/>
</dbReference>
<protein>
    <submittedName>
        <fullName evidence="1">HAD superfamily hydrolase (TIGR01509 family)</fullName>
    </submittedName>
</protein>
<dbReference type="Pfam" id="PF00702">
    <property type="entry name" value="Hydrolase"/>
    <property type="match status" value="1"/>
</dbReference>
<dbReference type="RefSeq" id="WP_229667047.1">
    <property type="nucleotide sequence ID" value="NZ_BMLA01000001.1"/>
</dbReference>
<reference evidence="1 2" key="1">
    <citation type="submission" date="2020-08" db="EMBL/GenBank/DDBJ databases">
        <title>Sequencing the genomes of 1000 actinobacteria strains.</title>
        <authorList>
            <person name="Klenk H.-P."/>
        </authorList>
    </citation>
    <scope>NUCLEOTIDE SEQUENCE [LARGE SCALE GENOMIC DNA]</scope>
    <source>
        <strain evidence="1 2">DSM 19079</strain>
    </source>
</reference>
<comment type="caution">
    <text evidence="1">The sequence shown here is derived from an EMBL/GenBank/DDBJ whole genome shotgun (WGS) entry which is preliminary data.</text>
</comment>
<proteinExistence type="predicted"/>
<keyword evidence="2" id="KW-1185">Reference proteome</keyword>
<organism evidence="1 2">
    <name type="scientific">Micrococcus flavus</name>
    <dbReference type="NCBI Taxonomy" id="384602"/>
    <lineage>
        <taxon>Bacteria</taxon>
        <taxon>Bacillati</taxon>
        <taxon>Actinomycetota</taxon>
        <taxon>Actinomycetes</taxon>
        <taxon>Micrococcales</taxon>
        <taxon>Micrococcaceae</taxon>
        <taxon>Micrococcus</taxon>
    </lineage>
</organism>
<gene>
    <name evidence="1" type="ORF">BJ976_001013</name>
</gene>
<dbReference type="SUPFAM" id="SSF56784">
    <property type="entry name" value="HAD-like"/>
    <property type="match status" value="1"/>
</dbReference>
<dbReference type="AlphaFoldDB" id="A0A7W7PAP7"/>
<dbReference type="NCBIfam" id="TIGR01509">
    <property type="entry name" value="HAD-SF-IA-v3"/>
    <property type="match status" value="1"/>
</dbReference>
<dbReference type="InterPro" id="IPR023214">
    <property type="entry name" value="HAD_sf"/>
</dbReference>
<evidence type="ECO:0000313" key="1">
    <source>
        <dbReference type="EMBL" id="MBB4882662.1"/>
    </source>
</evidence>
<dbReference type="CDD" id="cd07505">
    <property type="entry name" value="HAD_BPGM-like"/>
    <property type="match status" value="1"/>
</dbReference>
<dbReference type="InterPro" id="IPR036412">
    <property type="entry name" value="HAD-like_sf"/>
</dbReference>
<dbReference type="Gene3D" id="3.40.50.1000">
    <property type="entry name" value="HAD superfamily/HAD-like"/>
    <property type="match status" value="1"/>
</dbReference>
<dbReference type="InterPro" id="IPR006439">
    <property type="entry name" value="HAD-SF_hydro_IA"/>
</dbReference>
<dbReference type="PANTHER" id="PTHR18901">
    <property type="entry name" value="2-DEOXYGLUCOSE-6-PHOSPHATE PHOSPHATASE 2"/>
    <property type="match status" value="1"/>
</dbReference>
<dbReference type="InterPro" id="IPR023198">
    <property type="entry name" value="PGP-like_dom2"/>
</dbReference>
<dbReference type="SFLD" id="SFLDS00003">
    <property type="entry name" value="Haloacid_Dehalogenase"/>
    <property type="match status" value="1"/>
</dbReference>
<dbReference type="GO" id="GO:0016787">
    <property type="term" value="F:hydrolase activity"/>
    <property type="evidence" value="ECO:0007669"/>
    <property type="project" value="UniProtKB-KW"/>
</dbReference>
<accession>A0A7W7PAP7</accession>
<name>A0A7W7PAP7_9MICC</name>
<dbReference type="EMBL" id="JACHMC010000001">
    <property type="protein sequence ID" value="MBB4882662.1"/>
    <property type="molecule type" value="Genomic_DNA"/>
</dbReference>
<sequence>MSASDVHARLPAAVLWDMDGTLVDTEPLWNAVQRRLVEEHGGRWSEGLAASLVGRPLDEGARRLRDAGLDLPVEEIIAVTMGEVARGVADAPPWRPGALELLTAQADAGVPGALVTMSHAPLARVLAEQAPAGALRVVVTGDEVRAGKPDPEAYRLALTRLAGLLPGLTAADCVAVEDSPVGVGAAMAAGLPTVGVPSVLPLASGAATVQWDTLAGRTLADLAAIRPGGRG</sequence>
<evidence type="ECO:0000313" key="2">
    <source>
        <dbReference type="Proteomes" id="UP000560081"/>
    </source>
</evidence>
<keyword evidence="1" id="KW-0378">Hydrolase</keyword>
<dbReference type="SFLD" id="SFLDG01129">
    <property type="entry name" value="C1.5:_HAD__Beta-PGM__Phosphata"/>
    <property type="match status" value="1"/>
</dbReference>
<dbReference type="Gene3D" id="1.10.150.240">
    <property type="entry name" value="Putative phosphatase, domain 2"/>
    <property type="match status" value="1"/>
</dbReference>
<dbReference type="Proteomes" id="UP000560081">
    <property type="component" value="Unassembled WGS sequence"/>
</dbReference>